<name>A0A512HDR2_9HYPH</name>
<accession>A0A512HDR2</accession>
<dbReference type="AlphaFoldDB" id="A0A512HDR2"/>
<gene>
    <name evidence="1" type="ORF">RNA01_05240</name>
</gene>
<keyword evidence="2" id="KW-1185">Reference proteome</keyword>
<dbReference type="Proteomes" id="UP000321717">
    <property type="component" value="Unassembled WGS sequence"/>
</dbReference>
<evidence type="ECO:0000313" key="1">
    <source>
        <dbReference type="EMBL" id="GEO83592.1"/>
    </source>
</evidence>
<organism evidence="1 2">
    <name type="scientific">Ciceribacter naphthalenivorans</name>
    <dbReference type="NCBI Taxonomy" id="1118451"/>
    <lineage>
        <taxon>Bacteria</taxon>
        <taxon>Pseudomonadati</taxon>
        <taxon>Pseudomonadota</taxon>
        <taxon>Alphaproteobacteria</taxon>
        <taxon>Hyphomicrobiales</taxon>
        <taxon>Rhizobiaceae</taxon>
        <taxon>Ciceribacter</taxon>
    </lineage>
</organism>
<proteinExistence type="predicted"/>
<evidence type="ECO:0000313" key="2">
    <source>
        <dbReference type="Proteomes" id="UP000321717"/>
    </source>
</evidence>
<sequence length="70" mass="7693">MKWSFAHPAPACSALSSQITRTIDSRALDPYKPRTSGPKTRNDGWIAVRKSNALAEMQTQEGPHTAVLNK</sequence>
<reference evidence="1 2" key="1">
    <citation type="submission" date="2019-07" db="EMBL/GenBank/DDBJ databases">
        <title>Whole genome shotgun sequence of Rhizobium naphthalenivorans NBRC 107585.</title>
        <authorList>
            <person name="Hosoyama A."/>
            <person name="Uohara A."/>
            <person name="Ohji S."/>
            <person name="Ichikawa N."/>
        </authorList>
    </citation>
    <scope>NUCLEOTIDE SEQUENCE [LARGE SCALE GENOMIC DNA]</scope>
    <source>
        <strain evidence="1 2">NBRC 107585</strain>
    </source>
</reference>
<protein>
    <submittedName>
        <fullName evidence="1">Uncharacterized protein</fullName>
    </submittedName>
</protein>
<dbReference type="EMBL" id="BJZP01000002">
    <property type="protein sequence ID" value="GEO83592.1"/>
    <property type="molecule type" value="Genomic_DNA"/>
</dbReference>
<comment type="caution">
    <text evidence="1">The sequence shown here is derived from an EMBL/GenBank/DDBJ whole genome shotgun (WGS) entry which is preliminary data.</text>
</comment>